<evidence type="ECO:0000313" key="3">
    <source>
        <dbReference type="EMBL" id="PMD43743.1"/>
    </source>
</evidence>
<feature type="compositionally biased region" description="Polar residues" evidence="1">
    <location>
        <begin position="9"/>
        <end position="23"/>
    </location>
</feature>
<feature type="region of interest" description="Disordered" evidence="1">
    <location>
        <begin position="1"/>
        <end position="23"/>
    </location>
</feature>
<accession>A0A2J6RYZ8</accession>
<gene>
    <name evidence="3" type="ORF">L207DRAFT_455967</name>
</gene>
<dbReference type="InterPro" id="IPR010730">
    <property type="entry name" value="HET"/>
</dbReference>
<dbReference type="EMBL" id="KZ613942">
    <property type="protein sequence ID" value="PMD43743.1"/>
    <property type="molecule type" value="Genomic_DNA"/>
</dbReference>
<evidence type="ECO:0000313" key="4">
    <source>
        <dbReference type="Proteomes" id="UP000235786"/>
    </source>
</evidence>
<dbReference type="STRING" id="1149755.A0A2J6RYZ8"/>
<proteinExistence type="predicted"/>
<dbReference type="Proteomes" id="UP000235786">
    <property type="component" value="Unassembled WGS sequence"/>
</dbReference>
<name>A0A2J6RYZ8_HYAVF</name>
<evidence type="ECO:0000259" key="2">
    <source>
        <dbReference type="Pfam" id="PF06985"/>
    </source>
</evidence>
<reference evidence="3 4" key="1">
    <citation type="submission" date="2016-04" db="EMBL/GenBank/DDBJ databases">
        <title>A degradative enzymes factory behind the ericoid mycorrhizal symbiosis.</title>
        <authorList>
            <consortium name="DOE Joint Genome Institute"/>
            <person name="Martino E."/>
            <person name="Morin E."/>
            <person name="Grelet G."/>
            <person name="Kuo A."/>
            <person name="Kohler A."/>
            <person name="Daghino S."/>
            <person name="Barry K."/>
            <person name="Choi C."/>
            <person name="Cichocki N."/>
            <person name="Clum A."/>
            <person name="Copeland A."/>
            <person name="Hainaut M."/>
            <person name="Haridas S."/>
            <person name="Labutti K."/>
            <person name="Lindquist E."/>
            <person name="Lipzen A."/>
            <person name="Khouja H.-R."/>
            <person name="Murat C."/>
            <person name="Ohm R."/>
            <person name="Olson A."/>
            <person name="Spatafora J."/>
            <person name="Veneault-Fourrey C."/>
            <person name="Henrissat B."/>
            <person name="Grigoriev I."/>
            <person name="Martin F."/>
            <person name="Perotto S."/>
        </authorList>
    </citation>
    <scope>NUCLEOTIDE SEQUENCE [LARGE SCALE GENOMIC DNA]</scope>
    <source>
        <strain evidence="3 4">F</strain>
    </source>
</reference>
<dbReference type="PANTHER" id="PTHR33112">
    <property type="entry name" value="DOMAIN PROTEIN, PUTATIVE-RELATED"/>
    <property type="match status" value="1"/>
</dbReference>
<dbReference type="OrthoDB" id="5428863at2759"/>
<dbReference type="AlphaFoldDB" id="A0A2J6RYZ8"/>
<dbReference type="Pfam" id="PF06985">
    <property type="entry name" value="HET"/>
    <property type="match status" value="1"/>
</dbReference>
<dbReference type="PANTHER" id="PTHR33112:SF1">
    <property type="entry name" value="HETEROKARYON INCOMPATIBILITY DOMAIN-CONTAINING PROTEIN"/>
    <property type="match status" value="1"/>
</dbReference>
<sequence length="779" mass="87700">MERKAELLPNTTNIQPAPENKSSTSRICTITLNDGSATSSSGLPFAQERSSLSDLGHGWPDLNGTTVKMSFESFPNSSSGQERKFNEMTLPTNESTSTTPSQQADFICDECSKINFQEIFDLESATLQEGIVDGLFISHLGTRFFQYAGMDCALCQIFSSACISSGSAEAQGYDLRAYCFLRYSGYTSSCFDHPKEIQDQWFLAVVPAGIQVGLNFLLQVKTPGVGLIFCCNTEKSSTDIFIPRRVPARLDYSTVMQWLAYCRANHTQSCGSRESQSLGLKLIDCVSLSVIDAPQSACYAALSYVWGRNGDVKCIEGAQLLWQSLPKVISDAITATKELGVQFLWVDKICIDQNDPETKHQQISQMDDVYRSAEFTIVAAAGNDQSTGLPGVGEKLRGTQPTARIGNLQIISSKAHPHHSIRSSKWWTRGWTYQEAVLSRRLLVFTENQVYFECNVMNCFESIQNNLDLTHTELKDKSLRFMRSGLFSDQASQSSPYGAGEPEKHKAWEIYLNHINRYSGKTLSFEDDSLKAFLGVARHFEKAEPSMVHLWGIPFWNPESFMREEVNNSFAAALLWRHILPQGNTKNRRRRSKFPSWSWAGWAGQVRFPIERFSEYKDFKSEVRAVHLEFESGCVVERNDFFSDVNKSDRHRFANPVALHLNAKVLSLDGISIAVLENPLDTSEWVVSNCKATATLSLGHSNELGISQKFSSRKWELVFLGVKKGNYFLGESKLEIGFLIVEQYLDSFLRIGTLVMHSQDIRELETKMVHMEERIIRLI</sequence>
<keyword evidence="4" id="KW-1185">Reference proteome</keyword>
<feature type="domain" description="Heterokaryon incompatibility" evidence="2">
    <location>
        <begin position="299"/>
        <end position="435"/>
    </location>
</feature>
<evidence type="ECO:0000256" key="1">
    <source>
        <dbReference type="SAM" id="MobiDB-lite"/>
    </source>
</evidence>
<protein>
    <submittedName>
        <fullName evidence="3">HET-domain-containing protein</fullName>
    </submittedName>
</protein>
<organism evidence="3 4">
    <name type="scientific">Hyaloscypha variabilis (strain UAMH 11265 / GT02V1 / F)</name>
    <name type="common">Meliniomyces variabilis</name>
    <dbReference type="NCBI Taxonomy" id="1149755"/>
    <lineage>
        <taxon>Eukaryota</taxon>
        <taxon>Fungi</taxon>
        <taxon>Dikarya</taxon>
        <taxon>Ascomycota</taxon>
        <taxon>Pezizomycotina</taxon>
        <taxon>Leotiomycetes</taxon>
        <taxon>Helotiales</taxon>
        <taxon>Hyaloscyphaceae</taxon>
        <taxon>Hyaloscypha</taxon>
        <taxon>Hyaloscypha variabilis</taxon>
    </lineage>
</organism>